<sequence length="144" mass="15886">MSWATLLAVARRHWPLAIATLSAAFFAGLLLVTRAERDAARQALAIEQAERKSDHDRADHRRAEQERGFAERQARSTSTFATQLAAREPIIVRSTNTVREYAQTDAGRAGCLDADGVRRFAEDRAALFDDPRAAASRADPVPAR</sequence>
<name>A0ABR6N7C4_9SPHN</name>
<evidence type="ECO:0000313" key="3">
    <source>
        <dbReference type="Proteomes" id="UP000560131"/>
    </source>
</evidence>
<dbReference type="EMBL" id="JACIJN010000009">
    <property type="protein sequence ID" value="MBB5726705.1"/>
    <property type="molecule type" value="Genomic_DNA"/>
</dbReference>
<organism evidence="2 3">
    <name type="scientific">Sphingomonas endophytica</name>
    <dbReference type="NCBI Taxonomy" id="869719"/>
    <lineage>
        <taxon>Bacteria</taxon>
        <taxon>Pseudomonadati</taxon>
        <taxon>Pseudomonadota</taxon>
        <taxon>Alphaproteobacteria</taxon>
        <taxon>Sphingomonadales</taxon>
        <taxon>Sphingomonadaceae</taxon>
        <taxon>Sphingomonas</taxon>
    </lineage>
</organism>
<feature type="compositionally biased region" description="Basic and acidic residues" evidence="1">
    <location>
        <begin position="48"/>
        <end position="74"/>
    </location>
</feature>
<protein>
    <submittedName>
        <fullName evidence="2">Uncharacterized protein</fullName>
    </submittedName>
</protein>
<accession>A0ABR6N7C4</accession>
<proteinExistence type="predicted"/>
<comment type="caution">
    <text evidence="2">The sequence shown here is derived from an EMBL/GenBank/DDBJ whole genome shotgun (WGS) entry which is preliminary data.</text>
</comment>
<evidence type="ECO:0000313" key="2">
    <source>
        <dbReference type="EMBL" id="MBB5726705.1"/>
    </source>
</evidence>
<reference evidence="2 3" key="1">
    <citation type="submission" date="2020-08" db="EMBL/GenBank/DDBJ databases">
        <title>Genomic Encyclopedia of Type Strains, Phase IV (KMG-IV): sequencing the most valuable type-strain genomes for metagenomic binning, comparative biology and taxonomic classification.</title>
        <authorList>
            <person name="Goeker M."/>
        </authorList>
    </citation>
    <scope>NUCLEOTIDE SEQUENCE [LARGE SCALE GENOMIC DNA]</scope>
    <source>
        <strain evidence="2 3">DSM 101535</strain>
    </source>
</reference>
<feature type="region of interest" description="Disordered" evidence="1">
    <location>
        <begin position="47"/>
        <end position="82"/>
    </location>
</feature>
<dbReference type="Proteomes" id="UP000560131">
    <property type="component" value="Unassembled WGS sequence"/>
</dbReference>
<gene>
    <name evidence="2" type="ORF">FHS97_002653</name>
</gene>
<evidence type="ECO:0000256" key="1">
    <source>
        <dbReference type="SAM" id="MobiDB-lite"/>
    </source>
</evidence>
<keyword evidence="3" id="KW-1185">Reference proteome</keyword>
<dbReference type="RefSeq" id="WP_184038542.1">
    <property type="nucleotide sequence ID" value="NZ_BAABAR010000005.1"/>
</dbReference>